<accession>A0A845QJ64</accession>
<dbReference type="EMBL" id="QXWK01000013">
    <property type="protein sequence ID" value="NBH61626.1"/>
    <property type="molecule type" value="Genomic_DNA"/>
</dbReference>
<dbReference type="Pfam" id="PF07969">
    <property type="entry name" value="Amidohydro_3"/>
    <property type="match status" value="1"/>
</dbReference>
<dbReference type="CDD" id="cd01297">
    <property type="entry name" value="D-aminoacylase"/>
    <property type="match status" value="1"/>
</dbReference>
<dbReference type="AlphaFoldDB" id="A0A845QJ64"/>
<dbReference type="Gene3D" id="3.20.20.140">
    <property type="entry name" value="Metal-dependent hydrolases"/>
    <property type="match status" value="1"/>
</dbReference>
<dbReference type="SUPFAM" id="SSF51556">
    <property type="entry name" value="Metallo-dependent hydrolases"/>
    <property type="match status" value="1"/>
</dbReference>
<name>A0A845QJ64_9FIRM</name>
<dbReference type="GO" id="GO:0016811">
    <property type="term" value="F:hydrolase activity, acting on carbon-nitrogen (but not peptide) bonds, in linear amides"/>
    <property type="evidence" value="ECO:0007669"/>
    <property type="project" value="InterPro"/>
</dbReference>
<evidence type="ECO:0000313" key="3">
    <source>
        <dbReference type="EMBL" id="NBH61626.1"/>
    </source>
</evidence>
<evidence type="ECO:0000313" key="4">
    <source>
        <dbReference type="Proteomes" id="UP000446866"/>
    </source>
</evidence>
<dbReference type="Gene3D" id="2.30.40.10">
    <property type="entry name" value="Urease, subunit C, domain 1"/>
    <property type="match status" value="1"/>
</dbReference>
<dbReference type="Proteomes" id="UP000446866">
    <property type="component" value="Unassembled WGS sequence"/>
</dbReference>
<dbReference type="InterPro" id="IPR011059">
    <property type="entry name" value="Metal-dep_hydrolase_composite"/>
</dbReference>
<gene>
    <name evidence="3" type="ORF">D0435_08180</name>
</gene>
<dbReference type="InterPro" id="IPR023100">
    <property type="entry name" value="D-aminoacylase_insert_dom_sf"/>
</dbReference>
<keyword evidence="4" id="KW-1185">Reference proteome</keyword>
<evidence type="ECO:0000259" key="2">
    <source>
        <dbReference type="Pfam" id="PF07969"/>
    </source>
</evidence>
<dbReference type="InterPro" id="IPR013108">
    <property type="entry name" value="Amidohydro_3"/>
</dbReference>
<reference evidence="3 4" key="1">
    <citation type="submission" date="2018-08" db="EMBL/GenBank/DDBJ databases">
        <title>Murine metabolic-syndrome-specific gut microbial biobank.</title>
        <authorList>
            <person name="Liu C."/>
        </authorList>
    </citation>
    <scope>NUCLEOTIDE SEQUENCE [LARGE SCALE GENOMIC DNA]</scope>
    <source>
        <strain evidence="3 4">28</strain>
    </source>
</reference>
<dbReference type="Gene3D" id="3.30.1490.130">
    <property type="entry name" value="D-aminoacylase. Domain 3"/>
    <property type="match status" value="1"/>
</dbReference>
<sequence length="528" mass="58516">MVDCIIKNVRIIDGTSAPWYLSSVALKDGRIDKIGTFSAEEENTAKEVVDGEGLYLSPGFIDLHSHSDVSLLEYSLAESRILQGVTTEIGGNCGMSVAPVSADPERKKQLKDYVGDLTYNWETVGEYLDTLKEHKLSVNFGTAVGHGTIRLAAMGFDARKPTSEELAQMRGLLRKALEDGAYFMSSGLIYPPGCYADADELAALSEELVPFGSFYATHMRDEGDYLVEALSEALEIAKRSGAPLQVSHHKCTRKSGWQVSCKTTIAMIDRARREGLDVKVDQYPYNASATTLDSNVSLWAFDGGMEALFERLRNPETRAKLKEEARQSHLGRWGDICVSYVASEKNAWVVGKNIEEIAEIRGVDPEDACFDLILEERGRVNEVNYGMCEEDIEYIMPQPYVMIGSDGEAASMDYPGQPHPRWFGTFPRVISKYCRERKLFPLETAIFKMTGLPANRLGINNRGLIKEGMQADLVLFDFDEIEDTPSFNNPKQPCKGIRRVYVNGVLTAKDGIHTGAKAGAILKRGETL</sequence>
<feature type="domain" description="Amidohydrolase 3" evidence="2">
    <location>
        <begin position="47"/>
        <end position="506"/>
    </location>
</feature>
<dbReference type="RefSeq" id="WP_160201908.1">
    <property type="nucleotide sequence ID" value="NZ_QXWK01000013.1"/>
</dbReference>
<keyword evidence="1" id="KW-0378">Hydrolase</keyword>
<dbReference type="InterPro" id="IPR032466">
    <property type="entry name" value="Metal_Hydrolase"/>
</dbReference>
<protein>
    <submittedName>
        <fullName evidence="3">D-aminoacylase</fullName>
    </submittedName>
</protein>
<comment type="caution">
    <text evidence="3">The sequence shown here is derived from an EMBL/GenBank/DDBJ whole genome shotgun (WGS) entry which is preliminary data.</text>
</comment>
<evidence type="ECO:0000256" key="1">
    <source>
        <dbReference type="ARBA" id="ARBA00022801"/>
    </source>
</evidence>
<dbReference type="SUPFAM" id="SSF51338">
    <property type="entry name" value="Composite domain of metallo-dependent hydrolases"/>
    <property type="match status" value="1"/>
</dbReference>
<organism evidence="3 4">
    <name type="scientific">Anaerotruncus colihominis</name>
    <dbReference type="NCBI Taxonomy" id="169435"/>
    <lineage>
        <taxon>Bacteria</taxon>
        <taxon>Bacillati</taxon>
        <taxon>Bacillota</taxon>
        <taxon>Clostridia</taxon>
        <taxon>Eubacteriales</taxon>
        <taxon>Oscillospiraceae</taxon>
        <taxon>Anaerotruncus</taxon>
    </lineage>
</organism>
<dbReference type="PANTHER" id="PTHR11113">
    <property type="entry name" value="N-ACETYLGLUCOSAMINE-6-PHOSPHATE DEACETYLASE"/>
    <property type="match status" value="1"/>
</dbReference>
<proteinExistence type="predicted"/>